<dbReference type="SUPFAM" id="SSF56935">
    <property type="entry name" value="Porins"/>
    <property type="match status" value="1"/>
</dbReference>
<evidence type="ECO:0000256" key="6">
    <source>
        <dbReference type="ARBA" id="ARBA00022729"/>
    </source>
</evidence>
<dbReference type="EMBL" id="JAKLJA010000002">
    <property type="protein sequence ID" value="MCG5072484.1"/>
    <property type="molecule type" value="Genomic_DNA"/>
</dbReference>
<dbReference type="InterPro" id="IPR036942">
    <property type="entry name" value="Beta-barrel_TonB_sf"/>
</dbReference>
<dbReference type="CDD" id="cd01347">
    <property type="entry name" value="ligand_gated_channel"/>
    <property type="match status" value="1"/>
</dbReference>
<keyword evidence="11 12" id="KW-0998">Cell outer membrane</keyword>
<comment type="similarity">
    <text evidence="2 12 13">Belongs to the TonB-dependent receptor family.</text>
</comment>
<feature type="domain" description="TonB-dependent receptor-like beta-barrel" evidence="14">
    <location>
        <begin position="394"/>
        <end position="833"/>
    </location>
</feature>
<dbReference type="Pfam" id="PF07715">
    <property type="entry name" value="Plug"/>
    <property type="match status" value="1"/>
</dbReference>
<dbReference type="Pfam" id="PF00593">
    <property type="entry name" value="TonB_dep_Rec_b-barrel"/>
    <property type="match status" value="1"/>
</dbReference>
<dbReference type="InterPro" id="IPR000531">
    <property type="entry name" value="Beta-barrel_TonB"/>
</dbReference>
<evidence type="ECO:0000256" key="7">
    <source>
        <dbReference type="ARBA" id="ARBA00023065"/>
    </source>
</evidence>
<evidence type="ECO:0000256" key="12">
    <source>
        <dbReference type="PROSITE-ProRule" id="PRU01360"/>
    </source>
</evidence>
<feature type="domain" description="TonB-dependent receptor plug" evidence="15">
    <location>
        <begin position="146"/>
        <end position="255"/>
    </location>
</feature>
<keyword evidence="6" id="KW-0732">Signal</keyword>
<comment type="subcellular location">
    <subcellularLocation>
        <location evidence="1 12">Cell outer membrane</location>
        <topology evidence="1 12">Multi-pass membrane protein</topology>
    </subcellularLocation>
</comment>
<evidence type="ECO:0000256" key="11">
    <source>
        <dbReference type="ARBA" id="ARBA00023237"/>
    </source>
</evidence>
<keyword evidence="5 12" id="KW-0812">Transmembrane</keyword>
<dbReference type="GO" id="GO:0044718">
    <property type="term" value="P:siderophore transmembrane transport"/>
    <property type="evidence" value="ECO:0007669"/>
    <property type="project" value="TreeGrafter"/>
</dbReference>
<dbReference type="InterPro" id="IPR039426">
    <property type="entry name" value="TonB-dep_rcpt-like"/>
</dbReference>
<gene>
    <name evidence="16" type="ORF">L5014_03760</name>
</gene>
<evidence type="ECO:0000256" key="2">
    <source>
        <dbReference type="ARBA" id="ARBA00009810"/>
    </source>
</evidence>
<keyword evidence="4 12" id="KW-1134">Transmembrane beta strand</keyword>
<evidence type="ECO:0000256" key="13">
    <source>
        <dbReference type="RuleBase" id="RU003357"/>
    </source>
</evidence>
<sequence length="857" mass="93043">MSTPAPRGARIRSHLHASLGAPFNASFNASFKAPLKASLKAPSKARFKPGLVSCFVSCCMPHFGPHKSARSGLVPLSLLASFATLTPAAAFAASAALTAATPASTPTAPSVHAADAAAEATLPTVTVSAASGGTGGAAMPAVDPNLPATVETVTPEQFENWNVVNTEDVLKYMPNLAVRKRFVGDLNSIIAVRGTSNTQSARGLVYADGLLVSNLLGNGYAFPPRWSMVFPDQIQQVDVIYGPYSALYPGNSLGATVLITTRMPKKFEANADVKAFTQHFSLYGVNQNFNGSEMSASIGDSIGKFSYLLGVNHLENTSQPLQFATLAQSNTPAKPGDVPVHGAYFYNNQTNAPTAVLGVNAEGIEHTVQDQFKLRMQYDFTPTVQGGVTLGYWHRTYDSQTSTFLYDANGNPVYSGKVSMGGYEYNIPAAALAPSRGWSENWLYGVSLRTHQASGWNAEAIASYYDVSNSVARNANAGGPGNGPGTMTLGDGTGWKTLDLKATWTPERPDAGLGAHWLTFGYHYDNYFVDNQTWNTLAWRDGGAGSFANAFAGKTETQAFYAQDAWRFLPRWKLVYGVRYEDWRAYDGYQALGASSVPYANAGDHHFSPKASLSFDVTDDLTLRASVARAYRFPTVGELFQGQVNGSSIVNNNPNLRPEDDLSKELSAEWAHWNGLFRFTLFQDDVKNTIFSQTDTTVIPNVTNFQNIGKVRSRGVETSYQGQDVMLRGLDLAANVAYTQSKILANAQNPASVGKYFYRIPLWRANLVATYRFDARSALTLAARYSGRQYNTLTNTDTNPNVFGGTSTYTVADIKYTFRPTKKSEIGVGIDNLFDARYFVYHPYPGRTYYVEAKLGL</sequence>
<evidence type="ECO:0000259" key="14">
    <source>
        <dbReference type="Pfam" id="PF00593"/>
    </source>
</evidence>
<evidence type="ECO:0000256" key="4">
    <source>
        <dbReference type="ARBA" id="ARBA00022452"/>
    </source>
</evidence>
<dbReference type="Gene3D" id="2.40.170.20">
    <property type="entry name" value="TonB-dependent receptor, beta-barrel domain"/>
    <property type="match status" value="1"/>
</dbReference>
<dbReference type="AlphaFoldDB" id="A0A9X1RPB0"/>
<evidence type="ECO:0000256" key="3">
    <source>
        <dbReference type="ARBA" id="ARBA00022448"/>
    </source>
</evidence>
<keyword evidence="3 12" id="KW-0813">Transport</keyword>
<dbReference type="Proteomes" id="UP001139308">
    <property type="component" value="Unassembled WGS sequence"/>
</dbReference>
<keyword evidence="7" id="KW-0406">Ion transport</keyword>
<reference evidence="16" key="1">
    <citation type="submission" date="2022-01" db="EMBL/GenBank/DDBJ databases">
        <title>Genome sequence and assembly of Parabukholderia sp. RG36.</title>
        <authorList>
            <person name="Chhetri G."/>
        </authorList>
    </citation>
    <scope>NUCLEOTIDE SEQUENCE</scope>
    <source>
        <strain evidence="16">RG36</strain>
    </source>
</reference>
<protein>
    <submittedName>
        <fullName evidence="16">TonB-dependent receptor</fullName>
    </submittedName>
</protein>
<accession>A0A9X1RPB0</accession>
<evidence type="ECO:0000256" key="10">
    <source>
        <dbReference type="ARBA" id="ARBA00023170"/>
    </source>
</evidence>
<evidence type="ECO:0000256" key="9">
    <source>
        <dbReference type="ARBA" id="ARBA00023136"/>
    </source>
</evidence>
<organism evidence="16 17">
    <name type="scientific">Paraburkholderia tagetis</name>
    <dbReference type="NCBI Taxonomy" id="2913261"/>
    <lineage>
        <taxon>Bacteria</taxon>
        <taxon>Pseudomonadati</taxon>
        <taxon>Pseudomonadota</taxon>
        <taxon>Betaproteobacteria</taxon>
        <taxon>Burkholderiales</taxon>
        <taxon>Burkholderiaceae</taxon>
        <taxon>Paraburkholderia</taxon>
    </lineage>
</organism>
<evidence type="ECO:0000313" key="16">
    <source>
        <dbReference type="EMBL" id="MCG5072484.1"/>
    </source>
</evidence>
<comment type="caution">
    <text evidence="16">The sequence shown here is derived from an EMBL/GenBank/DDBJ whole genome shotgun (WGS) entry which is preliminary data.</text>
</comment>
<keyword evidence="17" id="KW-1185">Reference proteome</keyword>
<keyword evidence="9 12" id="KW-0472">Membrane</keyword>
<evidence type="ECO:0000256" key="8">
    <source>
        <dbReference type="ARBA" id="ARBA00023077"/>
    </source>
</evidence>
<evidence type="ECO:0000259" key="15">
    <source>
        <dbReference type="Pfam" id="PF07715"/>
    </source>
</evidence>
<evidence type="ECO:0000256" key="5">
    <source>
        <dbReference type="ARBA" id="ARBA00022692"/>
    </source>
</evidence>
<evidence type="ECO:0000256" key="1">
    <source>
        <dbReference type="ARBA" id="ARBA00004571"/>
    </source>
</evidence>
<dbReference type="GO" id="GO:0015344">
    <property type="term" value="F:siderophore uptake transmembrane transporter activity"/>
    <property type="evidence" value="ECO:0007669"/>
    <property type="project" value="TreeGrafter"/>
</dbReference>
<keyword evidence="8 13" id="KW-0798">TonB box</keyword>
<dbReference type="GO" id="GO:0009279">
    <property type="term" value="C:cell outer membrane"/>
    <property type="evidence" value="ECO:0007669"/>
    <property type="project" value="UniProtKB-SubCell"/>
</dbReference>
<evidence type="ECO:0000313" key="17">
    <source>
        <dbReference type="Proteomes" id="UP001139308"/>
    </source>
</evidence>
<dbReference type="InterPro" id="IPR037066">
    <property type="entry name" value="Plug_dom_sf"/>
</dbReference>
<proteinExistence type="inferred from homology"/>
<keyword evidence="10 16" id="KW-0675">Receptor</keyword>
<dbReference type="PANTHER" id="PTHR30069">
    <property type="entry name" value="TONB-DEPENDENT OUTER MEMBRANE RECEPTOR"/>
    <property type="match status" value="1"/>
</dbReference>
<name>A0A9X1RPB0_9BURK</name>
<dbReference type="PANTHER" id="PTHR30069:SF53">
    <property type="entry name" value="COLICIN I RECEPTOR-RELATED"/>
    <property type="match status" value="1"/>
</dbReference>
<dbReference type="PROSITE" id="PS52016">
    <property type="entry name" value="TONB_DEPENDENT_REC_3"/>
    <property type="match status" value="1"/>
</dbReference>
<dbReference type="InterPro" id="IPR012910">
    <property type="entry name" value="Plug_dom"/>
</dbReference>
<dbReference type="Gene3D" id="2.170.130.10">
    <property type="entry name" value="TonB-dependent receptor, plug domain"/>
    <property type="match status" value="1"/>
</dbReference>